<dbReference type="OMA" id="PFFWRIR"/>
<dbReference type="EMBL" id="MNAD01001723">
    <property type="protein sequence ID" value="OJT01711.1"/>
    <property type="molecule type" value="Genomic_DNA"/>
</dbReference>
<comment type="caution">
    <text evidence="1">The sequence shown here is derived from an EMBL/GenBank/DDBJ whole genome shotgun (WGS) entry which is preliminary data.</text>
</comment>
<keyword evidence="2" id="KW-1185">Reference proteome</keyword>
<dbReference type="SUPFAM" id="SSF53474">
    <property type="entry name" value="alpha/beta-Hydrolases"/>
    <property type="match status" value="1"/>
</dbReference>
<dbReference type="Gene3D" id="3.40.50.1820">
    <property type="entry name" value="alpha/beta hydrolase"/>
    <property type="match status" value="1"/>
</dbReference>
<organism evidence="1 2">
    <name type="scientific">Trametes pubescens</name>
    <name type="common">White-rot fungus</name>
    <dbReference type="NCBI Taxonomy" id="154538"/>
    <lineage>
        <taxon>Eukaryota</taxon>
        <taxon>Fungi</taxon>
        <taxon>Dikarya</taxon>
        <taxon>Basidiomycota</taxon>
        <taxon>Agaricomycotina</taxon>
        <taxon>Agaricomycetes</taxon>
        <taxon>Polyporales</taxon>
        <taxon>Polyporaceae</taxon>
        <taxon>Trametes</taxon>
    </lineage>
</organism>
<proteinExistence type="predicted"/>
<dbReference type="AlphaFoldDB" id="A0A1M2V290"/>
<name>A0A1M2V290_TRAPU</name>
<evidence type="ECO:0000313" key="2">
    <source>
        <dbReference type="Proteomes" id="UP000184267"/>
    </source>
</evidence>
<dbReference type="STRING" id="154538.A0A1M2V290"/>
<accession>A0A1M2V290</accession>
<gene>
    <name evidence="1" type="ORF">TRAPUB_7767</name>
</gene>
<protein>
    <submittedName>
        <fullName evidence="1">L-amino acid amidase</fullName>
    </submittedName>
</protein>
<sequence>MVGWSIIDRLHLVRVPTLVLNGRKDISQDFVVAPFFERIPKVKWVTFENSSHTPFFEERERYMQVVAGFLKLEA</sequence>
<dbReference type="OrthoDB" id="190201at2759"/>
<dbReference type="Proteomes" id="UP000184267">
    <property type="component" value="Unassembled WGS sequence"/>
</dbReference>
<dbReference type="InterPro" id="IPR029058">
    <property type="entry name" value="AB_hydrolase_fold"/>
</dbReference>
<evidence type="ECO:0000313" key="1">
    <source>
        <dbReference type="EMBL" id="OJT01711.1"/>
    </source>
</evidence>
<reference evidence="1 2" key="1">
    <citation type="submission" date="2016-10" db="EMBL/GenBank/DDBJ databases">
        <title>Genome sequence of the basidiomycete white-rot fungus Trametes pubescens.</title>
        <authorList>
            <person name="Makela M.R."/>
            <person name="Granchi Z."/>
            <person name="Peng M."/>
            <person name="De Vries R.P."/>
            <person name="Grigoriev I."/>
            <person name="Riley R."/>
            <person name="Hilden K."/>
        </authorList>
    </citation>
    <scope>NUCLEOTIDE SEQUENCE [LARGE SCALE GENOMIC DNA]</scope>
    <source>
        <strain evidence="1 2">FBCC735</strain>
    </source>
</reference>